<dbReference type="EMBL" id="MN740152">
    <property type="protein sequence ID" value="QHT89962.1"/>
    <property type="molecule type" value="Genomic_DNA"/>
</dbReference>
<organism evidence="3">
    <name type="scientific">viral metagenome</name>
    <dbReference type="NCBI Taxonomy" id="1070528"/>
    <lineage>
        <taxon>unclassified sequences</taxon>
        <taxon>metagenomes</taxon>
        <taxon>organismal metagenomes</taxon>
    </lineage>
</organism>
<keyword evidence="2" id="KW-0472">Membrane</keyword>
<evidence type="ECO:0000313" key="3">
    <source>
        <dbReference type="EMBL" id="QHT89962.1"/>
    </source>
</evidence>
<name>A0A6C0IAY1_9ZZZZ</name>
<sequence length="153" mass="16864">MASTVALNINVTEAFEKESIEADNLYQTARSLKDIGTSNSLANTVNSQTKELQNEKASIQSKINELKKKTRAHERDFLDQREEKGPIVPASLFPHSLQDGALSFFIISWILFGMILIGFGFMPPLGNFNSGMGMIVGYLLASFCVYGLIHGFA</sequence>
<evidence type="ECO:0000256" key="1">
    <source>
        <dbReference type="SAM" id="Coils"/>
    </source>
</evidence>
<evidence type="ECO:0000256" key="2">
    <source>
        <dbReference type="SAM" id="Phobius"/>
    </source>
</evidence>
<protein>
    <submittedName>
        <fullName evidence="3">Uncharacterized protein</fullName>
    </submittedName>
</protein>
<feature type="coiled-coil region" evidence="1">
    <location>
        <begin position="42"/>
        <end position="83"/>
    </location>
</feature>
<accession>A0A6C0IAY1</accession>
<keyword evidence="2" id="KW-1133">Transmembrane helix</keyword>
<feature type="transmembrane region" description="Helical" evidence="2">
    <location>
        <begin position="128"/>
        <end position="149"/>
    </location>
</feature>
<keyword evidence="1" id="KW-0175">Coiled coil</keyword>
<keyword evidence="2" id="KW-0812">Transmembrane</keyword>
<reference evidence="3" key="1">
    <citation type="journal article" date="2020" name="Nature">
        <title>Giant virus diversity and host interactions through global metagenomics.</title>
        <authorList>
            <person name="Schulz F."/>
            <person name="Roux S."/>
            <person name="Paez-Espino D."/>
            <person name="Jungbluth S."/>
            <person name="Walsh D.A."/>
            <person name="Denef V.J."/>
            <person name="McMahon K.D."/>
            <person name="Konstantinidis K.T."/>
            <person name="Eloe-Fadrosh E.A."/>
            <person name="Kyrpides N.C."/>
            <person name="Woyke T."/>
        </authorList>
    </citation>
    <scope>NUCLEOTIDE SEQUENCE</scope>
    <source>
        <strain evidence="3">GVMAG-M-3300023184-62</strain>
    </source>
</reference>
<dbReference type="AlphaFoldDB" id="A0A6C0IAY1"/>
<feature type="transmembrane region" description="Helical" evidence="2">
    <location>
        <begin position="101"/>
        <end position="122"/>
    </location>
</feature>
<proteinExistence type="predicted"/>